<evidence type="ECO:0000256" key="1">
    <source>
        <dbReference type="ARBA" id="ARBA00011073"/>
    </source>
</evidence>
<evidence type="ECO:0000256" key="4">
    <source>
        <dbReference type="ARBA" id="ARBA00022825"/>
    </source>
</evidence>
<dbReference type="InterPro" id="IPR015500">
    <property type="entry name" value="Peptidase_S8_subtilisin-rel"/>
</dbReference>
<feature type="domain" description="Peptidase S8/S53" evidence="6">
    <location>
        <begin position="453"/>
        <end position="750"/>
    </location>
</feature>
<dbReference type="RefSeq" id="WP_210811346.1">
    <property type="nucleotide sequence ID" value="NZ_JAGQDG010000009.1"/>
</dbReference>
<dbReference type="InterPro" id="IPR029058">
    <property type="entry name" value="AB_hydrolase_fold"/>
</dbReference>
<comment type="caution">
    <text evidence="7">The sequence shown here is derived from an EMBL/GenBank/DDBJ whole genome shotgun (WGS) entry which is preliminary data.</text>
</comment>
<dbReference type="PROSITE" id="PS00138">
    <property type="entry name" value="SUBTILASE_SER"/>
    <property type="match status" value="1"/>
</dbReference>
<dbReference type="InterPro" id="IPR022398">
    <property type="entry name" value="Peptidase_S8_His-AS"/>
</dbReference>
<reference evidence="7 8" key="1">
    <citation type="submission" date="2021-04" db="EMBL/GenBank/DDBJ databases">
        <title>The genome sequence of type strain Ideonella paludis KCTC 32238.</title>
        <authorList>
            <person name="Liu Y."/>
        </authorList>
    </citation>
    <scope>NUCLEOTIDE SEQUENCE [LARGE SCALE GENOMIC DNA]</scope>
    <source>
        <strain evidence="7 8">KCTC 32238</strain>
    </source>
</reference>
<dbReference type="SUPFAM" id="SSF53474">
    <property type="entry name" value="alpha/beta-Hydrolases"/>
    <property type="match status" value="2"/>
</dbReference>
<organism evidence="7 8">
    <name type="scientific">Ideonella paludis</name>
    <dbReference type="NCBI Taxonomy" id="1233411"/>
    <lineage>
        <taxon>Bacteria</taxon>
        <taxon>Pseudomonadati</taxon>
        <taxon>Pseudomonadota</taxon>
        <taxon>Betaproteobacteria</taxon>
        <taxon>Burkholderiales</taxon>
        <taxon>Sphaerotilaceae</taxon>
        <taxon>Ideonella</taxon>
    </lineage>
</organism>
<dbReference type="InterPro" id="IPR050131">
    <property type="entry name" value="Peptidase_S8_subtilisin-like"/>
</dbReference>
<proteinExistence type="inferred from homology"/>
<keyword evidence="3 5" id="KW-0378">Hydrolase</keyword>
<feature type="active site" description="Charge relay system" evidence="5">
    <location>
        <position position="462"/>
    </location>
</feature>
<gene>
    <name evidence="7" type="ORF">KAK11_20420</name>
</gene>
<evidence type="ECO:0000259" key="6">
    <source>
        <dbReference type="Pfam" id="PF00082"/>
    </source>
</evidence>
<evidence type="ECO:0000313" key="8">
    <source>
        <dbReference type="Proteomes" id="UP000672097"/>
    </source>
</evidence>
<dbReference type="Proteomes" id="UP000672097">
    <property type="component" value="Unassembled WGS sequence"/>
</dbReference>
<keyword evidence="4 5" id="KW-0720">Serine protease</keyword>
<dbReference type="Gene3D" id="3.40.50.200">
    <property type="entry name" value="Peptidase S8/S53 domain"/>
    <property type="match status" value="1"/>
</dbReference>
<evidence type="ECO:0000313" key="7">
    <source>
        <dbReference type="EMBL" id="MBQ0937701.1"/>
    </source>
</evidence>
<evidence type="ECO:0000256" key="2">
    <source>
        <dbReference type="ARBA" id="ARBA00022670"/>
    </source>
</evidence>
<dbReference type="Gene3D" id="3.40.50.1820">
    <property type="entry name" value="alpha/beta hydrolase"/>
    <property type="match status" value="1"/>
</dbReference>
<dbReference type="PROSITE" id="PS51892">
    <property type="entry name" value="SUBTILASE"/>
    <property type="match status" value="1"/>
</dbReference>
<dbReference type="PANTHER" id="PTHR43806">
    <property type="entry name" value="PEPTIDASE S8"/>
    <property type="match status" value="1"/>
</dbReference>
<feature type="active site" description="Charge relay system" evidence="5">
    <location>
        <position position="708"/>
    </location>
</feature>
<feature type="active site" description="Charge relay system" evidence="5">
    <location>
        <position position="500"/>
    </location>
</feature>
<dbReference type="PANTHER" id="PTHR43806:SF11">
    <property type="entry name" value="CEREVISIN-RELATED"/>
    <property type="match status" value="1"/>
</dbReference>
<dbReference type="InterPro" id="IPR023828">
    <property type="entry name" value="Peptidase_S8_Ser-AS"/>
</dbReference>
<dbReference type="CDD" id="cd07487">
    <property type="entry name" value="Peptidases_S8_1"/>
    <property type="match status" value="1"/>
</dbReference>
<dbReference type="SUPFAM" id="SSF52743">
    <property type="entry name" value="Subtilisin-like"/>
    <property type="match status" value="1"/>
</dbReference>
<sequence>MGRVASKGAEPGEPVLIYIHGIGHQAPAHQLKARWDLAVAGRELQDDSAMAYWADLLHASDDSAAAAGATLSARSKTVDVAALLQARDLASNPDAVALARNLMTRLGAADTASGRVGRKVLPLPSWARKPISRVFLTAFLGDVAAYFFGQQGGRPLREVAQERLRAQLIAAKGRPITLVAHSLGSVIAFEVLSQLRTEDGVKLETFITLGSPLGLDEIQDFLQPQGLKVPAVVKHWINFADPLDPVAADKAVTADFAPQRGVSVVLKDELILNRQSQQLWGFNPHAAEGYLAHPWVRRAIHASARMDSMARFVMARDVAERLAAAPEVRHPVLIEVLEPGYGALGESDKATRDMESKLKAADTLQGRVQQTAERLSELLEEMQHDPAAARIDLLRRFVAAHLTADELARVAQDHANLRVYAVWRSATKRRLTDRRSHAVIKSDAALTSFGADGHKVTWAVLDTGIQANHPHFKNTPLKVYDCTRVGPPVLVKAATDKNGHGTHVSGIIAGAAASPKSAKPDAEPVPRGIAPAAALVVYKVLDDQGQGEDAWIIKAMDHIAQTNANRAEGLAIHGVNLSLGGPFDPTVYGCGFSPLCAELRRLWRDGVLAVVACGNEGLLQVSTPDGVADLYSPMSVGDPANLEECIAVGSVHADKPHLYGVSSFSSRGPTADGRPKPDVVAPGERILSCNARWKGQGQVPYIQESGTSMAAPHVSGLLAAFLSVRREFIGRPDEVKKILLNTCVDIGRDRYHQGKGIPNLMQMLLTV</sequence>
<dbReference type="InterPro" id="IPR000209">
    <property type="entry name" value="Peptidase_S8/S53_dom"/>
</dbReference>
<comment type="similarity">
    <text evidence="1 5">Belongs to the peptidase S8 family.</text>
</comment>
<dbReference type="Pfam" id="PF00082">
    <property type="entry name" value="Peptidase_S8"/>
    <property type="match status" value="1"/>
</dbReference>
<protein>
    <submittedName>
        <fullName evidence="7">S8 family peptidase</fullName>
    </submittedName>
</protein>
<dbReference type="PRINTS" id="PR00723">
    <property type="entry name" value="SUBTILISIN"/>
</dbReference>
<keyword evidence="8" id="KW-1185">Reference proteome</keyword>
<dbReference type="InterPro" id="IPR036852">
    <property type="entry name" value="Peptidase_S8/S53_dom_sf"/>
</dbReference>
<accession>A0ABS5E3T6</accession>
<dbReference type="EMBL" id="JAGQDG010000009">
    <property type="protein sequence ID" value="MBQ0937701.1"/>
    <property type="molecule type" value="Genomic_DNA"/>
</dbReference>
<evidence type="ECO:0000256" key="3">
    <source>
        <dbReference type="ARBA" id="ARBA00022801"/>
    </source>
</evidence>
<dbReference type="PROSITE" id="PS00137">
    <property type="entry name" value="SUBTILASE_HIS"/>
    <property type="match status" value="1"/>
</dbReference>
<name>A0ABS5E3T6_9BURK</name>
<evidence type="ECO:0000256" key="5">
    <source>
        <dbReference type="PROSITE-ProRule" id="PRU01240"/>
    </source>
</evidence>
<keyword evidence="2 5" id="KW-0645">Protease</keyword>